<proteinExistence type="predicted"/>
<comment type="caution">
    <text evidence="2">The sequence shown here is derived from an EMBL/GenBank/DDBJ whole genome shotgun (WGS) entry which is preliminary data.</text>
</comment>
<dbReference type="EMBL" id="JATAAI010000003">
    <property type="protein sequence ID" value="KAK1747167.1"/>
    <property type="molecule type" value="Genomic_DNA"/>
</dbReference>
<dbReference type="PANTHER" id="PTHR14499:SF136">
    <property type="entry name" value="GH08630P"/>
    <property type="match status" value="1"/>
</dbReference>
<dbReference type="AlphaFoldDB" id="A0AAD8YJE5"/>
<dbReference type="Gene3D" id="3.30.710.10">
    <property type="entry name" value="Potassium Channel Kv1.1, Chain A"/>
    <property type="match status" value="1"/>
</dbReference>
<accession>A0AAD8YJE5</accession>
<dbReference type="SUPFAM" id="SSF54695">
    <property type="entry name" value="POZ domain"/>
    <property type="match status" value="1"/>
</dbReference>
<gene>
    <name evidence="2" type="ORF">QTG54_002511</name>
</gene>
<dbReference type="Pfam" id="PF02214">
    <property type="entry name" value="BTB_2"/>
    <property type="match status" value="1"/>
</dbReference>
<dbReference type="InterPro" id="IPR011333">
    <property type="entry name" value="SKP1/BTB/POZ_sf"/>
</dbReference>
<evidence type="ECO:0000313" key="3">
    <source>
        <dbReference type="Proteomes" id="UP001224775"/>
    </source>
</evidence>
<name>A0AAD8YJE5_9STRA</name>
<evidence type="ECO:0000259" key="1">
    <source>
        <dbReference type="Pfam" id="PF02214"/>
    </source>
</evidence>
<sequence>MTEPTESITNAVTHLHNLLQTKEKELKEREADFSRRVKLFETTNPAMGSDNDILQLNVGGRTNIAVLRNLLTQFEGSMLAAKFSGRWDDSMEKDRDGNIFVDQDPENFMLLVNYLRMRMNNQLKRVPNAHRPKPTYKLCTMLEYYNLLPGVYP</sequence>
<keyword evidence="3" id="KW-1185">Reference proteome</keyword>
<organism evidence="2 3">
    <name type="scientific">Skeletonema marinoi</name>
    <dbReference type="NCBI Taxonomy" id="267567"/>
    <lineage>
        <taxon>Eukaryota</taxon>
        <taxon>Sar</taxon>
        <taxon>Stramenopiles</taxon>
        <taxon>Ochrophyta</taxon>
        <taxon>Bacillariophyta</taxon>
        <taxon>Coscinodiscophyceae</taxon>
        <taxon>Thalassiosirophycidae</taxon>
        <taxon>Thalassiosirales</taxon>
        <taxon>Skeletonemataceae</taxon>
        <taxon>Skeletonema</taxon>
        <taxon>Skeletonema marinoi-dohrnii complex</taxon>
    </lineage>
</organism>
<dbReference type="PANTHER" id="PTHR14499">
    <property type="entry name" value="POTASSIUM CHANNEL TETRAMERIZATION DOMAIN-CONTAINING"/>
    <property type="match status" value="1"/>
</dbReference>
<reference evidence="2" key="1">
    <citation type="submission" date="2023-06" db="EMBL/GenBank/DDBJ databases">
        <title>Survivors Of The Sea: Transcriptome response of Skeletonema marinoi to long-term dormancy.</title>
        <authorList>
            <person name="Pinder M.I.M."/>
            <person name="Kourtchenko O."/>
            <person name="Robertson E.K."/>
            <person name="Larsson T."/>
            <person name="Maumus F."/>
            <person name="Osuna-Cruz C.M."/>
            <person name="Vancaester E."/>
            <person name="Stenow R."/>
            <person name="Vandepoele K."/>
            <person name="Ploug H."/>
            <person name="Bruchert V."/>
            <person name="Godhe A."/>
            <person name="Topel M."/>
        </authorList>
    </citation>
    <scope>NUCLEOTIDE SEQUENCE</scope>
    <source>
        <strain evidence="2">R05AC</strain>
    </source>
</reference>
<protein>
    <recommendedName>
        <fullName evidence="1">Potassium channel tetramerisation-type BTB domain-containing protein</fullName>
    </recommendedName>
</protein>
<evidence type="ECO:0000313" key="2">
    <source>
        <dbReference type="EMBL" id="KAK1747167.1"/>
    </source>
</evidence>
<dbReference type="Proteomes" id="UP001224775">
    <property type="component" value="Unassembled WGS sequence"/>
</dbReference>
<dbReference type="InterPro" id="IPR003131">
    <property type="entry name" value="T1-type_BTB"/>
</dbReference>
<dbReference type="GO" id="GO:0051260">
    <property type="term" value="P:protein homooligomerization"/>
    <property type="evidence" value="ECO:0007669"/>
    <property type="project" value="InterPro"/>
</dbReference>
<feature type="domain" description="Potassium channel tetramerisation-type BTB" evidence="1">
    <location>
        <begin position="54"/>
        <end position="125"/>
    </location>
</feature>